<evidence type="ECO:0000259" key="1">
    <source>
        <dbReference type="Pfam" id="PF05076"/>
    </source>
</evidence>
<sequence>MQPPPPVLVEVADATAQALGSRAPHDVTAHWDASKGKRVDIVRYEGHPVGDARTFATIGLSQRALRDPELRMELVAGVRASVSGFDRVVATVAFNIMDIGQAFPDQVHTDAVGMYYPGCTTPHALLAIPGMWGDAFTVLHTSAGPVAWLQPIPITVPELDYASAHGFGALDKAYRGRPFDPSDLYRESVV</sequence>
<dbReference type="AlphaFoldDB" id="A0A841FK16"/>
<gene>
    <name evidence="2" type="ORF">HNR73_000826</name>
</gene>
<protein>
    <recommendedName>
        <fullName evidence="1">Suppressor of fused-like domain-containing protein</fullName>
    </recommendedName>
</protein>
<comment type="caution">
    <text evidence="2">The sequence shown here is derived from an EMBL/GenBank/DDBJ whole genome shotgun (WGS) entry which is preliminary data.</text>
</comment>
<keyword evidence="3" id="KW-1185">Reference proteome</keyword>
<dbReference type="InterPro" id="IPR020941">
    <property type="entry name" value="SUFU-like_domain"/>
</dbReference>
<evidence type="ECO:0000313" key="3">
    <source>
        <dbReference type="Proteomes" id="UP000548476"/>
    </source>
</evidence>
<organism evidence="2 3">
    <name type="scientific">Phytomonospora endophytica</name>
    <dbReference type="NCBI Taxonomy" id="714109"/>
    <lineage>
        <taxon>Bacteria</taxon>
        <taxon>Bacillati</taxon>
        <taxon>Actinomycetota</taxon>
        <taxon>Actinomycetes</taxon>
        <taxon>Micromonosporales</taxon>
        <taxon>Micromonosporaceae</taxon>
        <taxon>Phytomonospora</taxon>
    </lineage>
</organism>
<dbReference type="Proteomes" id="UP000548476">
    <property type="component" value="Unassembled WGS sequence"/>
</dbReference>
<dbReference type="Pfam" id="PF05076">
    <property type="entry name" value="SUFU"/>
    <property type="match status" value="1"/>
</dbReference>
<evidence type="ECO:0000313" key="2">
    <source>
        <dbReference type="EMBL" id="MBB6032979.1"/>
    </source>
</evidence>
<accession>A0A841FK16</accession>
<reference evidence="2 3" key="1">
    <citation type="submission" date="2020-08" db="EMBL/GenBank/DDBJ databases">
        <title>Genomic Encyclopedia of Type Strains, Phase IV (KMG-IV): sequencing the most valuable type-strain genomes for metagenomic binning, comparative biology and taxonomic classification.</title>
        <authorList>
            <person name="Goeker M."/>
        </authorList>
    </citation>
    <scope>NUCLEOTIDE SEQUENCE [LARGE SCALE GENOMIC DNA]</scope>
    <source>
        <strain evidence="2 3">YIM 65646</strain>
    </source>
</reference>
<feature type="domain" description="Suppressor of fused-like" evidence="1">
    <location>
        <begin position="37"/>
        <end position="186"/>
    </location>
</feature>
<proteinExistence type="predicted"/>
<name>A0A841FK16_9ACTN</name>
<dbReference type="EMBL" id="JACHGT010000002">
    <property type="protein sequence ID" value="MBB6032979.1"/>
    <property type="molecule type" value="Genomic_DNA"/>
</dbReference>
<dbReference type="RefSeq" id="WP_184785903.1">
    <property type="nucleotide sequence ID" value="NZ_BONT01000020.1"/>
</dbReference>